<keyword evidence="3" id="KW-1185">Reference proteome</keyword>
<keyword evidence="1" id="KW-0812">Transmembrane</keyword>
<comment type="caution">
    <text evidence="2">The sequence shown here is derived from an EMBL/GenBank/DDBJ whole genome shotgun (WGS) entry which is preliminary data.</text>
</comment>
<feature type="transmembrane region" description="Helical" evidence="1">
    <location>
        <begin position="126"/>
        <end position="144"/>
    </location>
</feature>
<dbReference type="RefSeq" id="WP_110006457.1">
    <property type="nucleotide sequence ID" value="NZ_QGTX01000001.1"/>
</dbReference>
<dbReference type="Proteomes" id="UP000246661">
    <property type="component" value="Unassembled WGS sequence"/>
</dbReference>
<keyword evidence="1" id="KW-0472">Membrane</keyword>
<proteinExistence type="predicted"/>
<gene>
    <name evidence="2" type="ORF">JD79_03413</name>
</gene>
<feature type="transmembrane region" description="Helical" evidence="1">
    <location>
        <begin position="6"/>
        <end position="23"/>
    </location>
</feature>
<sequence>MTAAVVSIVLLLVGLPLLAFWLGGRRFWSRLRPGRGPDPWGDLVRTHGLSAAEAAAVDAAVARGQRLDDERLRRAAVAHARQALSGLRWQEATRGQRVLLVLVALWLLLQVVGVVVQLAAGEPGDVSWGVVAVLAVAVVATVVFRRRLQRAVEVNTGPPA</sequence>
<dbReference type="EMBL" id="QGTX01000001">
    <property type="protein sequence ID" value="PWW24234.1"/>
    <property type="molecule type" value="Genomic_DNA"/>
</dbReference>
<accession>A0A317QMR5</accession>
<organism evidence="2 3">
    <name type="scientific">Geodermatophilus normandii</name>
    <dbReference type="NCBI Taxonomy" id="1137989"/>
    <lineage>
        <taxon>Bacteria</taxon>
        <taxon>Bacillati</taxon>
        <taxon>Actinomycetota</taxon>
        <taxon>Actinomycetes</taxon>
        <taxon>Geodermatophilales</taxon>
        <taxon>Geodermatophilaceae</taxon>
        <taxon>Geodermatophilus</taxon>
    </lineage>
</organism>
<dbReference type="AlphaFoldDB" id="A0A317QMR5"/>
<reference evidence="3" key="1">
    <citation type="submission" date="2018-05" db="EMBL/GenBank/DDBJ databases">
        <authorList>
            <person name="Klenk H.-P."/>
            <person name="Huntemann M."/>
            <person name="Clum A."/>
            <person name="Pillay M."/>
            <person name="Palaniappan K."/>
            <person name="Varghese N."/>
            <person name="Mikhailova N."/>
            <person name="Stamatis D."/>
            <person name="Reddy T."/>
            <person name="Daum C."/>
            <person name="Shapiro N."/>
            <person name="Ivanova N."/>
            <person name="Kyrpides N."/>
            <person name="Woyke T."/>
        </authorList>
    </citation>
    <scope>NUCLEOTIDE SEQUENCE [LARGE SCALE GENOMIC DNA]</scope>
    <source>
        <strain evidence="3">DSM 45417</strain>
    </source>
</reference>
<dbReference type="OrthoDB" id="5194548at2"/>
<keyword evidence="1" id="KW-1133">Transmembrane helix</keyword>
<protein>
    <submittedName>
        <fullName evidence="2">Uncharacterized protein</fullName>
    </submittedName>
</protein>
<name>A0A317QMR5_9ACTN</name>
<evidence type="ECO:0000313" key="2">
    <source>
        <dbReference type="EMBL" id="PWW24234.1"/>
    </source>
</evidence>
<feature type="transmembrane region" description="Helical" evidence="1">
    <location>
        <begin position="98"/>
        <end position="120"/>
    </location>
</feature>
<evidence type="ECO:0000256" key="1">
    <source>
        <dbReference type="SAM" id="Phobius"/>
    </source>
</evidence>
<evidence type="ECO:0000313" key="3">
    <source>
        <dbReference type="Proteomes" id="UP000246661"/>
    </source>
</evidence>